<organism evidence="1 2">
    <name type="scientific">Dentiscutata heterogama</name>
    <dbReference type="NCBI Taxonomy" id="1316150"/>
    <lineage>
        <taxon>Eukaryota</taxon>
        <taxon>Fungi</taxon>
        <taxon>Fungi incertae sedis</taxon>
        <taxon>Mucoromycota</taxon>
        <taxon>Glomeromycotina</taxon>
        <taxon>Glomeromycetes</taxon>
        <taxon>Diversisporales</taxon>
        <taxon>Gigasporaceae</taxon>
        <taxon>Dentiscutata</taxon>
    </lineage>
</organism>
<name>A0ACA9PNG2_9GLOM</name>
<dbReference type="EMBL" id="CAJVPU010031930">
    <property type="protein sequence ID" value="CAG8718242.1"/>
    <property type="molecule type" value="Genomic_DNA"/>
</dbReference>
<gene>
    <name evidence="1" type="ORF">DHETER_LOCUS12677</name>
</gene>
<reference evidence="1" key="1">
    <citation type="submission" date="2021-06" db="EMBL/GenBank/DDBJ databases">
        <authorList>
            <person name="Kallberg Y."/>
            <person name="Tangrot J."/>
            <person name="Rosling A."/>
        </authorList>
    </citation>
    <scope>NUCLEOTIDE SEQUENCE</scope>
    <source>
        <strain evidence="1">IL203A</strain>
    </source>
</reference>
<feature type="non-terminal residue" evidence="1">
    <location>
        <position position="47"/>
    </location>
</feature>
<proteinExistence type="predicted"/>
<protein>
    <submittedName>
        <fullName evidence="1">5421_t:CDS:1</fullName>
    </submittedName>
</protein>
<dbReference type="Proteomes" id="UP000789702">
    <property type="component" value="Unassembled WGS sequence"/>
</dbReference>
<accession>A0ACA9PNG2</accession>
<keyword evidence="2" id="KW-1185">Reference proteome</keyword>
<evidence type="ECO:0000313" key="2">
    <source>
        <dbReference type="Proteomes" id="UP000789702"/>
    </source>
</evidence>
<comment type="caution">
    <text evidence="1">The sequence shown here is derived from an EMBL/GenBank/DDBJ whole genome shotgun (WGS) entry which is preliminary data.</text>
</comment>
<sequence>MEMFSVNHSSEIVGINHNEHLELYSRINDSIQKKIIDVEAQELQEKN</sequence>
<evidence type="ECO:0000313" key="1">
    <source>
        <dbReference type="EMBL" id="CAG8718242.1"/>
    </source>
</evidence>